<sequence>MVERGILSLVEQVVAEISVSAPKPPLYSFLFIFITYGVPVDFLKYEVLTLVFGFTYLSRRAATQRSANTLVSTLAPIDPFSAAAAAVGLIDVLWKVSSYLNNVRHTAEAIQDKPRSLHKQIHALISVDKALTTLKRRRETDYDIPHLAKAKECWVIVESNREGCKKIVLGLEEKLAFIMAGKGKGLMNPIASALEKQASHDVRTEISGLLIKDTNSEYLDADKENRIYTENALMENGKAIEGLKIKGKTYYSELLTQLKYLIHRAGSEPNKELQQAIDAAARISAKPLNKHFFIPTTIKSFYISRIIELEELADCLKDNKISMHSYPIQKRFVVEGLGSSRKT</sequence>
<evidence type="ECO:0000313" key="2">
    <source>
        <dbReference type="Proteomes" id="UP000178912"/>
    </source>
</evidence>
<protein>
    <recommendedName>
        <fullName evidence="3">Fungal N-terminal domain-containing protein</fullName>
    </recommendedName>
</protein>
<dbReference type="AlphaFoldDB" id="A0A1E1KV19"/>
<gene>
    <name evidence="1" type="ORF">RAG0_09328</name>
</gene>
<keyword evidence="2" id="KW-1185">Reference proteome</keyword>
<dbReference type="Proteomes" id="UP000178912">
    <property type="component" value="Unassembled WGS sequence"/>
</dbReference>
<proteinExistence type="predicted"/>
<evidence type="ECO:0000313" key="1">
    <source>
        <dbReference type="EMBL" id="CZT01956.1"/>
    </source>
</evidence>
<accession>A0A1E1KV19</accession>
<evidence type="ECO:0008006" key="3">
    <source>
        <dbReference type="Google" id="ProtNLM"/>
    </source>
</evidence>
<dbReference type="OrthoDB" id="5086500at2759"/>
<name>A0A1E1KV19_9HELO</name>
<dbReference type="EMBL" id="FJUX01000053">
    <property type="protein sequence ID" value="CZT01956.1"/>
    <property type="molecule type" value="Genomic_DNA"/>
</dbReference>
<organism evidence="1 2">
    <name type="scientific">Rhynchosporium agropyri</name>
    <dbReference type="NCBI Taxonomy" id="914238"/>
    <lineage>
        <taxon>Eukaryota</taxon>
        <taxon>Fungi</taxon>
        <taxon>Dikarya</taxon>
        <taxon>Ascomycota</taxon>
        <taxon>Pezizomycotina</taxon>
        <taxon>Leotiomycetes</taxon>
        <taxon>Helotiales</taxon>
        <taxon>Ploettnerulaceae</taxon>
        <taxon>Rhynchosporium</taxon>
    </lineage>
</organism>
<reference evidence="2" key="1">
    <citation type="submission" date="2016-03" db="EMBL/GenBank/DDBJ databases">
        <authorList>
            <person name="Guldener U."/>
        </authorList>
    </citation>
    <scope>NUCLEOTIDE SEQUENCE [LARGE SCALE GENOMIC DNA]</scope>
    <source>
        <strain evidence="2">04CH-RAC-A.6.1</strain>
    </source>
</reference>